<dbReference type="PRINTS" id="PR00465">
    <property type="entry name" value="EP450IV"/>
</dbReference>
<dbReference type="VEuPathDB" id="FungiDB:TERG_08350"/>
<evidence type="ECO:0000313" key="10">
    <source>
        <dbReference type="Proteomes" id="UP000243015"/>
    </source>
</evidence>
<dbReference type="GO" id="GO:0004497">
    <property type="term" value="F:monooxygenase activity"/>
    <property type="evidence" value="ECO:0007669"/>
    <property type="project" value="UniProtKB-KW"/>
</dbReference>
<evidence type="ECO:0000256" key="1">
    <source>
        <dbReference type="ARBA" id="ARBA00001971"/>
    </source>
</evidence>
<dbReference type="PANTHER" id="PTHR46206">
    <property type="entry name" value="CYTOCHROME P450"/>
    <property type="match status" value="1"/>
</dbReference>
<dbReference type="InterPro" id="IPR001128">
    <property type="entry name" value="Cyt_P450"/>
</dbReference>
<proteinExistence type="inferred from homology"/>
<dbReference type="InterPro" id="IPR036396">
    <property type="entry name" value="Cyt_P450_sf"/>
</dbReference>
<evidence type="ECO:0000256" key="7">
    <source>
        <dbReference type="PIRSR" id="PIRSR602403-1"/>
    </source>
</evidence>
<evidence type="ECO:0000313" key="9">
    <source>
        <dbReference type="EMBL" id="OAL64308.1"/>
    </source>
</evidence>
<dbReference type="CDD" id="cd11041">
    <property type="entry name" value="CYP503A1-like"/>
    <property type="match status" value="2"/>
</dbReference>
<keyword evidence="8" id="KW-1133">Transmembrane helix</keyword>
<dbReference type="GO" id="GO:0020037">
    <property type="term" value="F:heme binding"/>
    <property type="evidence" value="ECO:0007669"/>
    <property type="project" value="InterPro"/>
</dbReference>
<feature type="transmembrane region" description="Helical" evidence="8">
    <location>
        <begin position="15"/>
        <end position="38"/>
    </location>
</feature>
<evidence type="ECO:0000256" key="3">
    <source>
        <dbReference type="ARBA" id="ARBA00022723"/>
    </source>
</evidence>
<dbReference type="GO" id="GO:0016705">
    <property type="term" value="F:oxidoreductase activity, acting on paired donors, with incorporation or reduction of molecular oxygen"/>
    <property type="evidence" value="ECO:0007669"/>
    <property type="project" value="InterPro"/>
</dbReference>
<keyword evidence="3 7" id="KW-0479">Metal-binding</keyword>
<keyword evidence="6" id="KW-0503">Monooxygenase</keyword>
<dbReference type="InterPro" id="IPR002403">
    <property type="entry name" value="Cyt_P450_E_grp-IV"/>
</dbReference>
<gene>
    <name evidence="9" type="ORF">A7C99_4378</name>
</gene>
<feature type="binding site" description="axial binding residue" evidence="7">
    <location>
        <position position="455"/>
    </location>
    <ligand>
        <name>heme</name>
        <dbReference type="ChEBI" id="CHEBI:30413"/>
    </ligand>
    <ligandPart>
        <name>Fe</name>
        <dbReference type="ChEBI" id="CHEBI:18248"/>
    </ligandPart>
</feature>
<comment type="similarity">
    <text evidence="2">Belongs to the cytochrome P450 family.</text>
</comment>
<dbReference type="SUPFAM" id="SSF48264">
    <property type="entry name" value="Cytochrome P450"/>
    <property type="match status" value="2"/>
</dbReference>
<evidence type="ECO:0000256" key="2">
    <source>
        <dbReference type="ARBA" id="ARBA00010617"/>
    </source>
</evidence>
<protein>
    <recommendedName>
        <fullName evidence="11">Cytochrome P450 monooxygenase</fullName>
    </recommendedName>
</protein>
<dbReference type="Gene3D" id="1.10.630.10">
    <property type="entry name" value="Cytochrome P450"/>
    <property type="match status" value="2"/>
</dbReference>
<dbReference type="EMBL" id="LHPM01000016">
    <property type="protein sequence ID" value="OAL64308.1"/>
    <property type="molecule type" value="Genomic_DNA"/>
</dbReference>
<comment type="caution">
    <text evidence="9">The sequence shown here is derived from an EMBL/GenBank/DDBJ whole genome shotgun (WGS) entry which is preliminary data.</text>
</comment>
<keyword evidence="5 7" id="KW-0408">Iron</keyword>
<dbReference type="GO" id="GO:0005506">
    <property type="term" value="F:iron ion binding"/>
    <property type="evidence" value="ECO:0007669"/>
    <property type="project" value="InterPro"/>
</dbReference>
<name>A0A178EWJ6_TRIRU</name>
<evidence type="ECO:0000256" key="4">
    <source>
        <dbReference type="ARBA" id="ARBA00023002"/>
    </source>
</evidence>
<evidence type="ECO:0008006" key="11">
    <source>
        <dbReference type="Google" id="ProtNLM"/>
    </source>
</evidence>
<dbReference type="AlphaFoldDB" id="A0A178EWJ6"/>
<evidence type="ECO:0000256" key="8">
    <source>
        <dbReference type="SAM" id="Phobius"/>
    </source>
</evidence>
<organism evidence="9 10">
    <name type="scientific">Trichophyton rubrum</name>
    <name type="common">Athlete's foot fungus</name>
    <name type="synonym">Epidermophyton rubrum</name>
    <dbReference type="NCBI Taxonomy" id="5551"/>
    <lineage>
        <taxon>Eukaryota</taxon>
        <taxon>Fungi</taxon>
        <taxon>Dikarya</taxon>
        <taxon>Ascomycota</taxon>
        <taxon>Pezizomycotina</taxon>
        <taxon>Eurotiomycetes</taxon>
        <taxon>Eurotiomycetidae</taxon>
        <taxon>Onygenales</taxon>
        <taxon>Arthrodermataceae</taxon>
        <taxon>Trichophyton</taxon>
    </lineage>
</organism>
<keyword evidence="7" id="KW-0349">Heme</keyword>
<accession>A0A178EWJ6</accession>
<dbReference type="PANTHER" id="PTHR46206:SF6">
    <property type="entry name" value="CYTOCHROME P450 MONOOXYGENASE AN1598-RELATED"/>
    <property type="match status" value="1"/>
</dbReference>
<dbReference type="Proteomes" id="UP000243015">
    <property type="component" value="Unassembled WGS sequence"/>
</dbReference>
<dbReference type="VEuPathDB" id="FungiDB:TERG_12299"/>
<keyword evidence="4" id="KW-0560">Oxidoreductase</keyword>
<evidence type="ECO:0000256" key="6">
    <source>
        <dbReference type="ARBA" id="ARBA00023033"/>
    </source>
</evidence>
<sequence length="1061" mass="119783">MFAQRQGVSALDDAILAFLAGVVVIGLSSVVLSGYHFLSAPNTRRIPRAGKAPGWFGLANAKRDFIANGAKIIDQGYRKYKDSAFLVQTADMERIVLSPKYLHEIRNAPESVLSLREGMSQRHLGKFTTLDVILTSHLQSSVCKTQLTQNLHALITPMNEEAQFWLAQRIPIDRPSSAVLGHDTLLGVVAGISSRVLVGLPMGRDQDWLRTVVGYTIDVMQASAGLRPYPTLLRPLVAPWLRCIKRLQGHLDTAHRCFGDVFAQRLADPSRTEGEQNVIQWMAEAATGDDRNPEVLVKKLLFITLAAVHTSTMAATHALFDLCVMPEYIPLLREELDEVIAKHGWTLAAINNMPVLDSFLKESQRINHPGLLSFNRKVLQPLRLSDGTVIPAGSFISMATSSIARDPEHYPEPERFDGLRFYNMRKASNGDSSKRHQFVSTGPENLAFGFGKFACPGRFFAAAQIKVIMATIILRYNVSFPDGQKTRPQNTFVGESIGPDRRQMQYYFLESLLVVPDGEGVSLSPIPNNTQMEATNVSSGLLGPVYTALPEIEWNGRQGFALFIVAILSLHLFNVFKESLFGVKAPMVGYRSFFEPKWLLRLRFVRGSMSIIRGGYSKYKDSMFKISRNDADILVISNKYVDELRNLPEEELSGIEAHIRNLLGSISTTHVMLETNLHTRVLQTKLTPALGLIFDDMKDELNFALETELPECKDKWVPISINHLMLRLLARVSARIFVGRANCRNEEWLSASIDYTENIFITVMTLRMMPRYLHPFVAPLLPWYWRIRSNLATAKRFIGPIIRERREAEARQGKDYQKHEDLLQWMMDGANEKESNPDMIAHIELLLTLASIHTSSMATSNVMYDLCAHPEYFEPLREEMLSARREDGGWRKTTLTKLRKLDSFLKESQRMNPPSQLAFNRVVRSTLKLSDGTVLPAGTHFNIASDAIMNDPAKLPGGGDPEVFDGFRYERLRSDPAHPENANRFQLAMTDSNNLHFGHGKYACPGRFFASNEIKMIITELLLRYDFKYPEGQERPRSLGADENLYPDPDARVLIRRREEM</sequence>
<dbReference type="Pfam" id="PF00067">
    <property type="entry name" value="p450"/>
    <property type="match status" value="2"/>
</dbReference>
<keyword evidence="8" id="KW-0812">Transmembrane</keyword>
<evidence type="ECO:0000256" key="5">
    <source>
        <dbReference type="ARBA" id="ARBA00023004"/>
    </source>
</evidence>
<keyword evidence="8" id="KW-0472">Membrane</keyword>
<comment type="cofactor">
    <cofactor evidence="1 7">
        <name>heme</name>
        <dbReference type="ChEBI" id="CHEBI:30413"/>
    </cofactor>
</comment>
<dbReference type="VEuPathDB" id="FungiDB:TERG_08349"/>
<reference evidence="9 10" key="1">
    <citation type="submission" date="2016-05" db="EMBL/GenBank/DDBJ databases">
        <title>Genome sequencing of Trichophyton rubrum CMCC(F)T1i isolated from hair.</title>
        <authorList>
            <person name="Zhan P."/>
            <person name="Tao Y."/>
            <person name="Liu W."/>
        </authorList>
    </citation>
    <scope>NUCLEOTIDE SEQUENCE [LARGE SCALE GENOMIC DNA]</scope>
    <source>
        <strain evidence="10">CMCC(F)T1i</strain>
    </source>
</reference>